<dbReference type="RefSeq" id="XP_056765329.1">
    <property type="nucleotide sequence ID" value="XM_056909625.1"/>
</dbReference>
<dbReference type="Pfam" id="PF03060">
    <property type="entry name" value="NMO"/>
    <property type="match status" value="1"/>
</dbReference>
<keyword evidence="2" id="KW-1133">Transmembrane helix</keyword>
<proteinExistence type="predicted"/>
<dbReference type="Gene3D" id="3.20.20.70">
    <property type="entry name" value="Aldolase class I"/>
    <property type="match status" value="1"/>
</dbReference>
<accession>A0AAD6C4D5</accession>
<evidence type="ECO:0000256" key="2">
    <source>
        <dbReference type="SAM" id="Phobius"/>
    </source>
</evidence>
<gene>
    <name evidence="3" type="ORF">N7458_006243</name>
</gene>
<protein>
    <recommendedName>
        <fullName evidence="5">Nitronate monooxygenase domain-containing protein</fullName>
    </recommendedName>
</protein>
<feature type="region of interest" description="Disordered" evidence="1">
    <location>
        <begin position="111"/>
        <end position="138"/>
    </location>
</feature>
<reference evidence="3" key="2">
    <citation type="journal article" date="2023" name="IMA Fungus">
        <title>Comparative genomic study of the Penicillium genus elucidates a diverse pangenome and 15 lateral gene transfer events.</title>
        <authorList>
            <person name="Petersen C."/>
            <person name="Sorensen T."/>
            <person name="Nielsen M.R."/>
            <person name="Sondergaard T.E."/>
            <person name="Sorensen J.L."/>
            <person name="Fitzpatrick D.A."/>
            <person name="Frisvad J.C."/>
            <person name="Nielsen K.L."/>
        </authorList>
    </citation>
    <scope>NUCLEOTIDE SEQUENCE</scope>
    <source>
        <strain evidence="3">IBT 16125</strain>
    </source>
</reference>
<reference evidence="3" key="1">
    <citation type="submission" date="2022-12" db="EMBL/GenBank/DDBJ databases">
        <authorList>
            <person name="Petersen C."/>
        </authorList>
    </citation>
    <scope>NUCLEOTIDE SEQUENCE</scope>
    <source>
        <strain evidence="3">IBT 16125</strain>
    </source>
</reference>
<feature type="transmembrane region" description="Helical" evidence="2">
    <location>
        <begin position="20"/>
        <end position="38"/>
    </location>
</feature>
<organism evidence="3 4">
    <name type="scientific">Penicillium daleae</name>
    <dbReference type="NCBI Taxonomy" id="63821"/>
    <lineage>
        <taxon>Eukaryota</taxon>
        <taxon>Fungi</taxon>
        <taxon>Dikarya</taxon>
        <taxon>Ascomycota</taxon>
        <taxon>Pezizomycotina</taxon>
        <taxon>Eurotiomycetes</taxon>
        <taxon>Eurotiomycetidae</taxon>
        <taxon>Eurotiales</taxon>
        <taxon>Aspergillaceae</taxon>
        <taxon>Penicillium</taxon>
    </lineage>
</organism>
<evidence type="ECO:0000313" key="3">
    <source>
        <dbReference type="EMBL" id="KAJ5449794.1"/>
    </source>
</evidence>
<keyword evidence="2" id="KW-0472">Membrane</keyword>
<dbReference type="SUPFAM" id="SSF51412">
    <property type="entry name" value="Inosine monophosphate dehydrogenase (IMPDH)"/>
    <property type="match status" value="1"/>
</dbReference>
<keyword evidence="2" id="KW-0812">Transmembrane</keyword>
<evidence type="ECO:0000313" key="4">
    <source>
        <dbReference type="Proteomes" id="UP001213681"/>
    </source>
</evidence>
<dbReference type="PANTHER" id="PTHR32332">
    <property type="entry name" value="2-NITROPROPANE DIOXYGENASE"/>
    <property type="match status" value="1"/>
</dbReference>
<evidence type="ECO:0008006" key="5">
    <source>
        <dbReference type="Google" id="ProtNLM"/>
    </source>
</evidence>
<keyword evidence="4" id="KW-1185">Reference proteome</keyword>
<comment type="caution">
    <text evidence="3">The sequence shown here is derived from an EMBL/GenBank/DDBJ whole genome shotgun (WGS) entry which is preliminary data.</text>
</comment>
<dbReference type="EMBL" id="JAPVEA010000006">
    <property type="protein sequence ID" value="KAJ5449794.1"/>
    <property type="molecule type" value="Genomic_DNA"/>
</dbReference>
<dbReference type="Proteomes" id="UP001213681">
    <property type="component" value="Unassembled WGS sequence"/>
</dbReference>
<name>A0AAD6C4D5_9EURO</name>
<dbReference type="AlphaFoldDB" id="A0AAD6C4D5"/>
<dbReference type="GeneID" id="81599868"/>
<feature type="compositionally biased region" description="Pro residues" evidence="1">
    <location>
        <begin position="112"/>
        <end position="130"/>
    </location>
</feature>
<dbReference type="PANTHER" id="PTHR32332:SF34">
    <property type="entry name" value="2-NITROPROPANE DIOXYGENASE FAMILY, PUTATIVE-RELATED"/>
    <property type="match status" value="1"/>
</dbReference>
<dbReference type="InterPro" id="IPR013785">
    <property type="entry name" value="Aldolase_TIM"/>
</dbReference>
<evidence type="ECO:0000256" key="1">
    <source>
        <dbReference type="SAM" id="MobiDB-lite"/>
    </source>
</evidence>
<sequence length="376" mass="40229">MQHQKPERIYKTHPLANTLVLNIATSALAISIFSAGGYNTTLSTLETNLHPATNLIKDIPEPQNPARKSFAETGILLLGVGFINWDVDRGEVYKVTGVWLFVPRNMPEDLVPTPPTPNATPNPQIHPPTPKSGSKTGSITEASTALTDLTPDVLVIQGSDAGSHTQTTSASLLTLLPKLTTLLSNHKTKTKNEHERNPLTLLVAGSLTTGRTLAAALILGASGGVMGTRFLASHEAHTSSGYQVTILCASDGGVSTVRSTVYDRVWGIYGWLGRYRGRGIVNDTYLDTERGDGGGGESEVVFGGDGEGGWGWVVPGGRMTMYAGTGVELVREVKGEGGRFWRRFGRMLRVFLGGGVDVDCRLSIVDVGFDGVWRDT</sequence>